<dbReference type="AlphaFoldDB" id="A0A0K1JN92"/>
<organism evidence="1 2">
    <name type="scientific">Luteipulveratus mongoliensis</name>
    <dbReference type="NCBI Taxonomy" id="571913"/>
    <lineage>
        <taxon>Bacteria</taxon>
        <taxon>Bacillati</taxon>
        <taxon>Actinomycetota</taxon>
        <taxon>Actinomycetes</taxon>
        <taxon>Micrococcales</taxon>
        <taxon>Dermacoccaceae</taxon>
        <taxon>Luteipulveratus</taxon>
    </lineage>
</organism>
<gene>
    <name evidence="1" type="ORF">VV02_23925</name>
</gene>
<name>A0A0K1JN92_9MICO</name>
<reference evidence="1 2" key="1">
    <citation type="submission" date="2015-03" db="EMBL/GenBank/DDBJ databases">
        <title>Luteipulveratus halotolerans sp. nov., a novel actinobacterium (Dermacoccaceae) from Sarawak, Malaysia.</title>
        <authorList>
            <person name="Juboi H."/>
            <person name="Basik A."/>
            <person name="Shamsul S.S."/>
            <person name="Arnold P."/>
            <person name="Schmitt E.K."/>
            <person name="Sanglier J.-J."/>
            <person name="Yeo T."/>
        </authorList>
    </citation>
    <scope>NUCLEOTIDE SEQUENCE [LARGE SCALE GENOMIC DNA]</scope>
    <source>
        <strain evidence="1 2">MN07-A0370</strain>
    </source>
</reference>
<proteinExistence type="predicted"/>
<dbReference type="KEGG" id="lmoi:VV02_23925"/>
<protein>
    <submittedName>
        <fullName evidence="1">Uncharacterized protein</fullName>
    </submittedName>
</protein>
<keyword evidence="2" id="KW-1185">Reference proteome</keyword>
<dbReference type="Proteomes" id="UP000066480">
    <property type="component" value="Chromosome"/>
</dbReference>
<evidence type="ECO:0000313" key="2">
    <source>
        <dbReference type="Proteomes" id="UP000066480"/>
    </source>
</evidence>
<dbReference type="EMBL" id="CP011112">
    <property type="protein sequence ID" value="AKU18184.1"/>
    <property type="molecule type" value="Genomic_DNA"/>
</dbReference>
<accession>A0A0K1JN92</accession>
<evidence type="ECO:0000313" key="1">
    <source>
        <dbReference type="EMBL" id="AKU18184.1"/>
    </source>
</evidence>
<sequence>MPPSLALWASLRAMSCPSEAERYWLTLAKMPRVIWPVGESSMFSVAEMSFTPTESISTMTKASSMRFRFSRDSM</sequence>